<evidence type="ECO:0000313" key="1">
    <source>
        <dbReference type="EMBL" id="KAF5343231.1"/>
    </source>
</evidence>
<dbReference type="Gene3D" id="3.80.10.10">
    <property type="entry name" value="Ribonuclease Inhibitor"/>
    <property type="match status" value="1"/>
</dbReference>
<reference evidence="1 2" key="1">
    <citation type="journal article" date="2020" name="ISME J.">
        <title>Uncovering the hidden diversity of litter-decomposition mechanisms in mushroom-forming fungi.</title>
        <authorList>
            <person name="Floudas D."/>
            <person name="Bentzer J."/>
            <person name="Ahren D."/>
            <person name="Johansson T."/>
            <person name="Persson P."/>
            <person name="Tunlid A."/>
        </authorList>
    </citation>
    <scope>NUCLEOTIDE SEQUENCE [LARGE SCALE GENOMIC DNA]</scope>
    <source>
        <strain evidence="1 2">CBS 291.85</strain>
    </source>
</reference>
<dbReference type="SUPFAM" id="SSF52058">
    <property type="entry name" value="L domain-like"/>
    <property type="match status" value="1"/>
</dbReference>
<keyword evidence="2" id="KW-1185">Reference proteome</keyword>
<organism evidence="1 2">
    <name type="scientific">Tetrapyrgos nigripes</name>
    <dbReference type="NCBI Taxonomy" id="182062"/>
    <lineage>
        <taxon>Eukaryota</taxon>
        <taxon>Fungi</taxon>
        <taxon>Dikarya</taxon>
        <taxon>Basidiomycota</taxon>
        <taxon>Agaricomycotina</taxon>
        <taxon>Agaricomycetes</taxon>
        <taxon>Agaricomycetidae</taxon>
        <taxon>Agaricales</taxon>
        <taxon>Marasmiineae</taxon>
        <taxon>Marasmiaceae</taxon>
        <taxon>Tetrapyrgos</taxon>
    </lineage>
</organism>
<accession>A0A8H5CLQ0</accession>
<dbReference type="AlphaFoldDB" id="A0A8H5CLQ0"/>
<evidence type="ECO:0000313" key="2">
    <source>
        <dbReference type="Proteomes" id="UP000559256"/>
    </source>
</evidence>
<name>A0A8H5CLQ0_9AGAR</name>
<comment type="caution">
    <text evidence="1">The sequence shown here is derived from an EMBL/GenBank/DDBJ whole genome shotgun (WGS) entry which is preliminary data.</text>
</comment>
<dbReference type="InterPro" id="IPR032675">
    <property type="entry name" value="LRR_dom_sf"/>
</dbReference>
<sequence length="462" mass="53691">MAHFTTDVKELMIEDWLDDENEVIGLPDSTVTSTRRKVGRVSFWHDLYDKAAKKLTHLTTLSITNSQITEVLVKGMAEMKNLRSLRIYECDAEMFWLPRHPRIAWISAERTIAFYEQWYRHALLVQERWAMFLPVLMRLEELHTDSWPITDMFLRTDPKLQYERMRVLRIGPMEITEKTWLFDNLDLVVPNITSLQLLVRYKDSVPLNHRRSFPINLSRFPLNLHRVQVPLPILKSSLLRPLTQLDWAGNQFNDSEPVPRTFFSEICGETMTVLSLPWRNFSHHDIQECFPKLRTLTIIVDTSLQELQAAANQRQLTGQEDLHHLRSGDVNVPLVLAESEAGAVLRLVTQPSSGRLLGWNLDAWHATITQALTDNQFPSLTRFEMVDRSLFVWHRDLGSASKDGWKPSIPHCNRRLARLYLVDETNLPVYYVDRNHCIQSLLDSTPDMFSTKIGRSIVSPEL</sequence>
<dbReference type="EMBL" id="JAACJM010000145">
    <property type="protein sequence ID" value="KAF5343231.1"/>
    <property type="molecule type" value="Genomic_DNA"/>
</dbReference>
<gene>
    <name evidence="1" type="ORF">D9758_013414</name>
</gene>
<dbReference type="Proteomes" id="UP000559256">
    <property type="component" value="Unassembled WGS sequence"/>
</dbReference>
<proteinExistence type="predicted"/>
<protein>
    <submittedName>
        <fullName evidence="1">Uncharacterized protein</fullName>
    </submittedName>
</protein>